<dbReference type="CDD" id="cd00130">
    <property type="entry name" value="PAS"/>
    <property type="match status" value="1"/>
</dbReference>
<dbReference type="InterPro" id="IPR000160">
    <property type="entry name" value="GGDEF_dom"/>
</dbReference>
<evidence type="ECO:0000256" key="2">
    <source>
        <dbReference type="SAM" id="Phobius"/>
    </source>
</evidence>
<dbReference type="Pfam" id="PF00990">
    <property type="entry name" value="GGDEF"/>
    <property type="match status" value="1"/>
</dbReference>
<dbReference type="SMART" id="SM00091">
    <property type="entry name" value="PAS"/>
    <property type="match status" value="1"/>
</dbReference>
<dbReference type="InterPro" id="IPR052155">
    <property type="entry name" value="Biofilm_reg_signaling"/>
</dbReference>
<gene>
    <name evidence="6" type="ORF">CK501_11605</name>
</gene>
<keyword evidence="2" id="KW-0472">Membrane</keyword>
<feature type="transmembrane region" description="Helical" evidence="2">
    <location>
        <begin position="206"/>
        <end position="227"/>
    </location>
</feature>
<dbReference type="InterPro" id="IPR000014">
    <property type="entry name" value="PAS"/>
</dbReference>
<dbReference type="OrthoDB" id="8416215at2"/>
<feature type="domain" description="PAC" evidence="4">
    <location>
        <begin position="313"/>
        <end position="365"/>
    </location>
</feature>
<evidence type="ECO:0000313" key="7">
    <source>
        <dbReference type="Proteomes" id="UP000218896"/>
    </source>
</evidence>
<dbReference type="Gene3D" id="3.30.450.20">
    <property type="entry name" value="PAS domain"/>
    <property type="match status" value="1"/>
</dbReference>
<keyword evidence="2" id="KW-1133">Transmembrane helix</keyword>
<comment type="cofactor">
    <cofactor evidence="1">
        <name>Mg(2+)</name>
        <dbReference type="ChEBI" id="CHEBI:18420"/>
    </cofactor>
</comment>
<feature type="domain" description="GGDEF" evidence="5">
    <location>
        <begin position="397"/>
        <end position="530"/>
    </location>
</feature>
<keyword evidence="7" id="KW-1185">Reference proteome</keyword>
<protein>
    <recommendedName>
        <fullName evidence="8">Diguanylate cyclase</fullName>
    </recommendedName>
</protein>
<dbReference type="NCBIfam" id="TIGR00254">
    <property type="entry name" value="GGDEF"/>
    <property type="match status" value="1"/>
</dbReference>
<proteinExistence type="predicted"/>
<dbReference type="InterPro" id="IPR035965">
    <property type="entry name" value="PAS-like_dom_sf"/>
</dbReference>
<dbReference type="EMBL" id="NSKD01000005">
    <property type="protein sequence ID" value="PAU79840.1"/>
    <property type="molecule type" value="Genomic_DNA"/>
</dbReference>
<evidence type="ECO:0008006" key="8">
    <source>
        <dbReference type="Google" id="ProtNLM"/>
    </source>
</evidence>
<organism evidence="6 7">
    <name type="scientific">Halovibrio salipaludis</name>
    <dbReference type="NCBI Taxonomy" id="2032626"/>
    <lineage>
        <taxon>Bacteria</taxon>
        <taxon>Pseudomonadati</taxon>
        <taxon>Pseudomonadota</taxon>
        <taxon>Gammaproteobacteria</taxon>
        <taxon>Oceanospirillales</taxon>
        <taxon>Halomonadaceae</taxon>
        <taxon>Halovibrio</taxon>
    </lineage>
</organism>
<dbReference type="SMART" id="SM00267">
    <property type="entry name" value="GGDEF"/>
    <property type="match status" value="1"/>
</dbReference>
<dbReference type="SUPFAM" id="SSF55073">
    <property type="entry name" value="Nucleotide cyclase"/>
    <property type="match status" value="1"/>
</dbReference>
<dbReference type="SUPFAM" id="SSF55785">
    <property type="entry name" value="PYP-like sensor domain (PAS domain)"/>
    <property type="match status" value="1"/>
</dbReference>
<evidence type="ECO:0000259" key="3">
    <source>
        <dbReference type="PROSITE" id="PS50112"/>
    </source>
</evidence>
<dbReference type="PANTHER" id="PTHR44757:SF2">
    <property type="entry name" value="BIOFILM ARCHITECTURE MAINTENANCE PROTEIN MBAA"/>
    <property type="match status" value="1"/>
</dbReference>
<dbReference type="CDD" id="cd01949">
    <property type="entry name" value="GGDEF"/>
    <property type="match status" value="1"/>
</dbReference>
<dbReference type="Pfam" id="PF13426">
    <property type="entry name" value="PAS_9"/>
    <property type="match status" value="1"/>
</dbReference>
<dbReference type="Proteomes" id="UP000218896">
    <property type="component" value="Unassembled WGS sequence"/>
</dbReference>
<dbReference type="RefSeq" id="WP_095617910.1">
    <property type="nucleotide sequence ID" value="NZ_NSKD01000005.1"/>
</dbReference>
<evidence type="ECO:0000259" key="5">
    <source>
        <dbReference type="PROSITE" id="PS50887"/>
    </source>
</evidence>
<sequence length="542" mass="60710">MVMSGGYHAQSSHTLMRVGLGCIVLLLVLAFGAAMALIEFKTGVRAYATGESLWSKGRQAAVYHLNRYTETSDPAHLKHAREGLVTPLAYREARRAMTATPMEAQRAATKFREGGSHADDVPRLISVYRYMGYSSLFHSPLQIWRDADPHILRLEEILQLLSNNELDSGEYPNLREEIDRINQELVAMESDFSADLGRIDRTLNDLLLLTVATVLALAGVLVTTLFISAARRMARTEDELRTTLEHAAVGMARLSLSGIIRSANQRFAQTLGYPRDALEGMQLDQLLLLNEGETGLDMPSMRHRVLRHGTWTLTRDEPWTREDGTPLWLEFTFSAVRDHRGRIADYIVVVDDISHHRSQVEKLSYEASHDPLTGAINRREFLNRLAICLENTGYERSRHALCFVDLDYFKEINDTHGHQAGDDCLVQLCRIIRAQLREGDILARLGGDEFALIFTYCPVDVAERLAEELRQRIADHVFSSGSITFRLSASIGVTEIRSHHGDPESVMEAADRACYGAKEHGRNHVYVVSLDESEAGSAHGST</sequence>
<comment type="caution">
    <text evidence="6">The sequence shown here is derived from an EMBL/GenBank/DDBJ whole genome shotgun (WGS) entry which is preliminary data.</text>
</comment>
<dbReference type="InterPro" id="IPR043128">
    <property type="entry name" value="Rev_trsase/Diguanyl_cyclase"/>
</dbReference>
<dbReference type="InterPro" id="IPR029787">
    <property type="entry name" value="Nucleotide_cyclase"/>
</dbReference>
<evidence type="ECO:0000256" key="1">
    <source>
        <dbReference type="ARBA" id="ARBA00001946"/>
    </source>
</evidence>
<accession>A0A2A2F4V6</accession>
<dbReference type="Gene3D" id="3.30.70.270">
    <property type="match status" value="1"/>
</dbReference>
<dbReference type="GO" id="GO:0003824">
    <property type="term" value="F:catalytic activity"/>
    <property type="evidence" value="ECO:0007669"/>
    <property type="project" value="UniProtKB-ARBA"/>
</dbReference>
<feature type="domain" description="PAS" evidence="3">
    <location>
        <begin position="236"/>
        <end position="309"/>
    </location>
</feature>
<dbReference type="AlphaFoldDB" id="A0A2A2F4V6"/>
<dbReference type="PROSITE" id="PS50113">
    <property type="entry name" value="PAC"/>
    <property type="match status" value="1"/>
</dbReference>
<dbReference type="NCBIfam" id="TIGR00229">
    <property type="entry name" value="sensory_box"/>
    <property type="match status" value="1"/>
</dbReference>
<dbReference type="InterPro" id="IPR000700">
    <property type="entry name" value="PAS-assoc_C"/>
</dbReference>
<name>A0A2A2F4V6_9GAMM</name>
<evidence type="ECO:0000259" key="4">
    <source>
        <dbReference type="PROSITE" id="PS50113"/>
    </source>
</evidence>
<evidence type="ECO:0000313" key="6">
    <source>
        <dbReference type="EMBL" id="PAU79840.1"/>
    </source>
</evidence>
<dbReference type="PROSITE" id="PS50112">
    <property type="entry name" value="PAS"/>
    <property type="match status" value="1"/>
</dbReference>
<reference evidence="6 7" key="1">
    <citation type="submission" date="2017-08" db="EMBL/GenBank/DDBJ databases">
        <title>Halovibrio sewagensis sp. nov., isolated from wastewater of high salinity.</title>
        <authorList>
            <person name="Dong X."/>
            <person name="Zhang G."/>
        </authorList>
    </citation>
    <scope>NUCLEOTIDE SEQUENCE [LARGE SCALE GENOMIC DNA]</scope>
    <source>
        <strain evidence="6 7">YL5-2</strain>
    </source>
</reference>
<dbReference type="PANTHER" id="PTHR44757">
    <property type="entry name" value="DIGUANYLATE CYCLASE DGCP"/>
    <property type="match status" value="1"/>
</dbReference>
<dbReference type="PROSITE" id="PS50887">
    <property type="entry name" value="GGDEF"/>
    <property type="match status" value="1"/>
</dbReference>
<dbReference type="FunFam" id="3.30.70.270:FF:000001">
    <property type="entry name" value="Diguanylate cyclase domain protein"/>
    <property type="match status" value="1"/>
</dbReference>
<keyword evidence="2" id="KW-0812">Transmembrane</keyword>